<dbReference type="InterPro" id="IPR022357">
    <property type="entry name" value="MIP_CS"/>
</dbReference>
<comment type="subcellular location">
    <subcellularLocation>
        <location evidence="1">Membrane</location>
        <topology evidence="1">Multi-pass membrane protein</topology>
    </subcellularLocation>
</comment>
<dbReference type="AlphaFoldDB" id="A0A2Z7C476"/>
<dbReference type="PRINTS" id="PR00783">
    <property type="entry name" value="MINTRINSICP"/>
</dbReference>
<proteinExistence type="inferred from homology"/>
<feature type="transmembrane region" description="Helical" evidence="9">
    <location>
        <begin position="225"/>
        <end position="245"/>
    </location>
</feature>
<keyword evidence="4 9" id="KW-1133">Transmembrane helix</keyword>
<name>A0A2Z7C476_9LAMI</name>
<dbReference type="GO" id="GO:0009705">
    <property type="term" value="C:plant-type vacuole membrane"/>
    <property type="evidence" value="ECO:0007669"/>
    <property type="project" value="TreeGrafter"/>
</dbReference>
<reference evidence="10 11" key="1">
    <citation type="journal article" date="2015" name="Proc. Natl. Acad. Sci. U.S.A.">
        <title>The resurrection genome of Boea hygrometrica: A blueprint for survival of dehydration.</title>
        <authorList>
            <person name="Xiao L."/>
            <person name="Yang G."/>
            <person name="Zhang L."/>
            <person name="Yang X."/>
            <person name="Zhao S."/>
            <person name="Ji Z."/>
            <person name="Zhou Q."/>
            <person name="Hu M."/>
            <person name="Wang Y."/>
            <person name="Chen M."/>
            <person name="Xu Y."/>
            <person name="Jin H."/>
            <person name="Xiao X."/>
            <person name="Hu G."/>
            <person name="Bao F."/>
            <person name="Hu Y."/>
            <person name="Wan P."/>
            <person name="Li L."/>
            <person name="Deng X."/>
            <person name="Kuang T."/>
            <person name="Xiang C."/>
            <person name="Zhu J.K."/>
            <person name="Oliver M.J."/>
            <person name="He Y."/>
        </authorList>
    </citation>
    <scope>NUCLEOTIDE SEQUENCE [LARGE SCALE GENOMIC DNA]</scope>
    <source>
        <strain evidence="11">cv. XS01</strain>
    </source>
</reference>
<dbReference type="FunFam" id="1.20.1080.10:FF:000002">
    <property type="entry name" value="Probable aquaporin TIP1-1"/>
    <property type="match status" value="1"/>
</dbReference>
<dbReference type="PANTHER" id="PTHR45665">
    <property type="entry name" value="AQUAPORIN-8"/>
    <property type="match status" value="1"/>
</dbReference>
<sequence length="258" mass="26560">MPPPNEYFNVPLRRVAIGHRDEFQQPGAVKAALAEFLSTLIFVFAGSGSGIAYNKLTHDGPSSAPGLISAAIAHGFALFVAVSVAANISGGHVNPAVTFGLFVGGNISLVRGILYIIAQLLGSTAACALLLFTTGGLEAPGFSVSGVSVWSGLVFEIVMTFGLVYTVYATAVDPNKGEVGILAPIAIGFIVGANILAGGPFTGASMNPAVSFGPALVGWSWAHQWVYWAGPLIGAGLAGIVYEVFFISHTHDPVPADF</sequence>
<evidence type="ECO:0000313" key="10">
    <source>
        <dbReference type="EMBL" id="KZV39327.1"/>
    </source>
</evidence>
<dbReference type="PROSITE" id="PS00221">
    <property type="entry name" value="MIP"/>
    <property type="match status" value="1"/>
</dbReference>
<organism evidence="10 11">
    <name type="scientific">Dorcoceras hygrometricum</name>
    <dbReference type="NCBI Taxonomy" id="472368"/>
    <lineage>
        <taxon>Eukaryota</taxon>
        <taxon>Viridiplantae</taxon>
        <taxon>Streptophyta</taxon>
        <taxon>Embryophyta</taxon>
        <taxon>Tracheophyta</taxon>
        <taxon>Spermatophyta</taxon>
        <taxon>Magnoliopsida</taxon>
        <taxon>eudicotyledons</taxon>
        <taxon>Gunneridae</taxon>
        <taxon>Pentapetalae</taxon>
        <taxon>asterids</taxon>
        <taxon>lamiids</taxon>
        <taxon>Lamiales</taxon>
        <taxon>Gesneriaceae</taxon>
        <taxon>Didymocarpoideae</taxon>
        <taxon>Trichosporeae</taxon>
        <taxon>Loxocarpinae</taxon>
        <taxon>Dorcoceras</taxon>
    </lineage>
</organism>
<dbReference type="EMBL" id="KV001275">
    <property type="protein sequence ID" value="KZV39327.1"/>
    <property type="molecule type" value="Genomic_DNA"/>
</dbReference>
<evidence type="ECO:0000256" key="1">
    <source>
        <dbReference type="ARBA" id="ARBA00004141"/>
    </source>
</evidence>
<dbReference type="InterPro" id="IPR023271">
    <property type="entry name" value="Aquaporin-like"/>
</dbReference>
<dbReference type="Proteomes" id="UP000250235">
    <property type="component" value="Unassembled WGS sequence"/>
</dbReference>
<evidence type="ECO:0000256" key="7">
    <source>
        <dbReference type="ARBA" id="ARBA00053065"/>
    </source>
</evidence>
<accession>A0A2Z7C476</accession>
<evidence type="ECO:0000256" key="8">
    <source>
        <dbReference type="RuleBase" id="RU000477"/>
    </source>
</evidence>
<evidence type="ECO:0000256" key="6">
    <source>
        <dbReference type="ARBA" id="ARBA00038477"/>
    </source>
</evidence>
<dbReference type="OrthoDB" id="3222at2759"/>
<keyword evidence="11" id="KW-1185">Reference proteome</keyword>
<keyword evidence="3 8" id="KW-0812">Transmembrane</keyword>
<dbReference type="CDD" id="cd00333">
    <property type="entry name" value="MIP"/>
    <property type="match status" value="1"/>
</dbReference>
<dbReference type="Gene3D" id="1.20.1080.10">
    <property type="entry name" value="Glycerol uptake facilitator protein"/>
    <property type="match status" value="1"/>
</dbReference>
<feature type="transmembrane region" description="Helical" evidence="9">
    <location>
        <begin position="66"/>
        <end position="86"/>
    </location>
</feature>
<feature type="transmembrane region" description="Helical" evidence="9">
    <location>
        <begin position="149"/>
        <end position="169"/>
    </location>
</feature>
<dbReference type="PANTHER" id="PTHR45665:SF49">
    <property type="entry name" value="AQUAPORIN TIP1-1-LIKE"/>
    <property type="match status" value="1"/>
</dbReference>
<evidence type="ECO:0008006" key="12">
    <source>
        <dbReference type="Google" id="ProtNLM"/>
    </source>
</evidence>
<evidence type="ECO:0000313" key="11">
    <source>
        <dbReference type="Proteomes" id="UP000250235"/>
    </source>
</evidence>
<feature type="transmembrane region" description="Helical" evidence="9">
    <location>
        <begin position="36"/>
        <end position="54"/>
    </location>
</feature>
<dbReference type="InterPro" id="IPR034294">
    <property type="entry name" value="Aquaporin_transptr"/>
</dbReference>
<evidence type="ECO:0000256" key="4">
    <source>
        <dbReference type="ARBA" id="ARBA00022989"/>
    </source>
</evidence>
<evidence type="ECO:0000256" key="2">
    <source>
        <dbReference type="ARBA" id="ARBA00022448"/>
    </source>
</evidence>
<evidence type="ECO:0000256" key="5">
    <source>
        <dbReference type="ARBA" id="ARBA00023136"/>
    </source>
</evidence>
<dbReference type="InterPro" id="IPR000425">
    <property type="entry name" value="MIP"/>
</dbReference>
<feature type="transmembrane region" description="Helical" evidence="9">
    <location>
        <begin position="181"/>
        <end position="205"/>
    </location>
</feature>
<feature type="transmembrane region" description="Helical" evidence="9">
    <location>
        <begin position="116"/>
        <end position="137"/>
    </location>
</feature>
<dbReference type="NCBIfam" id="TIGR00861">
    <property type="entry name" value="MIP"/>
    <property type="match status" value="1"/>
</dbReference>
<comment type="similarity">
    <text evidence="6">Belongs to the MIP/aquaporin (TC 1.A.8) family. TIP (TC 1.A.8.10) subfamily.</text>
</comment>
<keyword evidence="2 8" id="KW-0813">Transport</keyword>
<dbReference type="GO" id="GO:0015250">
    <property type="term" value="F:water channel activity"/>
    <property type="evidence" value="ECO:0007669"/>
    <property type="project" value="TreeGrafter"/>
</dbReference>
<dbReference type="SUPFAM" id="SSF81338">
    <property type="entry name" value="Aquaporin-like"/>
    <property type="match status" value="1"/>
</dbReference>
<keyword evidence="5 9" id="KW-0472">Membrane</keyword>
<dbReference type="Pfam" id="PF00230">
    <property type="entry name" value="MIP"/>
    <property type="match status" value="1"/>
</dbReference>
<feature type="transmembrane region" description="Helical" evidence="9">
    <location>
        <begin position="92"/>
        <end position="109"/>
    </location>
</feature>
<evidence type="ECO:0000256" key="3">
    <source>
        <dbReference type="ARBA" id="ARBA00022692"/>
    </source>
</evidence>
<comment type="function">
    <text evidence="7">Channel protein in tonoplast. These proteins may allow the diffusion of amino acids and/or peptides from the vacuolar compartment to the cytoplasm.</text>
</comment>
<gene>
    <name evidence="10" type="ORF">F511_23464</name>
</gene>
<evidence type="ECO:0000256" key="9">
    <source>
        <dbReference type="SAM" id="Phobius"/>
    </source>
</evidence>
<protein>
    <recommendedName>
        <fullName evidence="12">Tonoplast intrinsic protein</fullName>
    </recommendedName>
</protein>